<name>A0AAW0FXI2_9APHY</name>
<dbReference type="Proteomes" id="UP001385951">
    <property type="component" value="Unassembled WGS sequence"/>
</dbReference>
<reference evidence="1 2" key="1">
    <citation type="submission" date="2022-09" db="EMBL/GenBank/DDBJ databases">
        <authorList>
            <person name="Palmer J.M."/>
        </authorList>
    </citation>
    <scope>NUCLEOTIDE SEQUENCE [LARGE SCALE GENOMIC DNA]</scope>
    <source>
        <strain evidence="1 2">DSM 7382</strain>
    </source>
</reference>
<evidence type="ECO:0000313" key="1">
    <source>
        <dbReference type="EMBL" id="KAK7682081.1"/>
    </source>
</evidence>
<comment type="caution">
    <text evidence="1">The sequence shown here is derived from an EMBL/GenBank/DDBJ whole genome shotgun (WGS) entry which is preliminary data.</text>
</comment>
<organism evidence="1 2">
    <name type="scientific">Cerrena zonata</name>
    <dbReference type="NCBI Taxonomy" id="2478898"/>
    <lineage>
        <taxon>Eukaryota</taxon>
        <taxon>Fungi</taxon>
        <taxon>Dikarya</taxon>
        <taxon>Basidiomycota</taxon>
        <taxon>Agaricomycotina</taxon>
        <taxon>Agaricomycetes</taxon>
        <taxon>Polyporales</taxon>
        <taxon>Cerrenaceae</taxon>
        <taxon>Cerrena</taxon>
    </lineage>
</organism>
<dbReference type="AlphaFoldDB" id="A0AAW0FXI2"/>
<evidence type="ECO:0000313" key="2">
    <source>
        <dbReference type="Proteomes" id="UP001385951"/>
    </source>
</evidence>
<proteinExistence type="predicted"/>
<protein>
    <recommendedName>
        <fullName evidence="3">Dienelactone hydrolase domain-containing protein</fullName>
    </recommendedName>
</protein>
<gene>
    <name evidence="1" type="ORF">QCA50_014667</name>
</gene>
<evidence type="ECO:0008006" key="3">
    <source>
        <dbReference type="Google" id="ProtNLM"/>
    </source>
</evidence>
<dbReference type="EMBL" id="JASBNA010000037">
    <property type="protein sequence ID" value="KAK7682081.1"/>
    <property type="molecule type" value="Genomic_DNA"/>
</dbReference>
<sequence length="70" mass="8054">MTFSDSLREQAEKVFAARKDKPGYIDYEFKVYAGTQHGFAARPDLSLPEIVKAHEEAFIQSKNWFEKTLA</sequence>
<keyword evidence="2" id="KW-1185">Reference proteome</keyword>
<accession>A0AAW0FXI2</accession>